<evidence type="ECO:0000313" key="5">
    <source>
        <dbReference type="Proteomes" id="UP001196509"/>
    </source>
</evidence>
<dbReference type="Gene3D" id="2.70.70.10">
    <property type="entry name" value="Glucose Permease (Domain IIA)"/>
    <property type="match status" value="1"/>
</dbReference>
<dbReference type="PROSITE" id="PS51782">
    <property type="entry name" value="LYSM"/>
    <property type="match status" value="2"/>
</dbReference>
<evidence type="ECO:0000256" key="2">
    <source>
        <dbReference type="SAM" id="MobiDB-lite"/>
    </source>
</evidence>
<organism evidence="4 5">
    <name type="scientific">Flavimaribacter sediminis</name>
    <dbReference type="NCBI Taxonomy" id="2865987"/>
    <lineage>
        <taxon>Bacteria</taxon>
        <taxon>Pseudomonadati</taxon>
        <taxon>Pseudomonadota</taxon>
        <taxon>Alphaproteobacteria</taxon>
        <taxon>Hyphomicrobiales</taxon>
        <taxon>Rhizobiaceae</taxon>
        <taxon>Flavimaribacter</taxon>
    </lineage>
</organism>
<reference evidence="4" key="1">
    <citation type="submission" date="2021-08" db="EMBL/GenBank/DDBJ databases">
        <title>Hoeflea bacterium WL0058 sp. nov., isolated from the sediment.</title>
        <authorList>
            <person name="Wang L."/>
            <person name="Zhang D."/>
        </authorList>
    </citation>
    <scope>NUCLEOTIDE SEQUENCE</scope>
    <source>
        <strain evidence="4">WL0058</strain>
    </source>
</reference>
<dbReference type="InterPro" id="IPR050570">
    <property type="entry name" value="Cell_wall_metabolism_enzyme"/>
</dbReference>
<proteinExistence type="inferred from homology"/>
<dbReference type="PANTHER" id="PTHR21666">
    <property type="entry name" value="PEPTIDASE-RELATED"/>
    <property type="match status" value="1"/>
</dbReference>
<name>A0AAE2ZJI2_9HYPH</name>
<feature type="domain" description="LysM" evidence="3">
    <location>
        <begin position="235"/>
        <end position="278"/>
    </location>
</feature>
<dbReference type="InterPro" id="IPR036779">
    <property type="entry name" value="LysM_dom_sf"/>
</dbReference>
<feature type="region of interest" description="Disordered" evidence="2">
    <location>
        <begin position="44"/>
        <end position="69"/>
    </location>
</feature>
<dbReference type="PANTHER" id="PTHR21666:SF263">
    <property type="entry name" value="MUREIN HYDROLASE ACTIVATOR NLPD"/>
    <property type="match status" value="1"/>
</dbReference>
<sequence length="448" mass="45681">MGAVCLSVLVAGCNQSSRFSDGLFTGTVPGNVGDRTQAASQQPVYTQPYPGTGSQPLDQTQTGSVSQGAYPPAPVQNTVNSSGLAPVAVPDAQAANQEFSSAARATAAGGAGGAGSSAGKGWTTAGGTRVTIGQGDTVYGLSRRYGVPADDILKANGISNASSIQVGQSLVIPTYNYGNGVPVSAPDNDPKTQMASAATNTRIDASNTSAPAPRQVLQAPSETRQQTNASSAAGSSYVVQSGDSLNRISANTGVSVADLQKANGLTGTNIRIGQTLKIPAAGAKNEPVKTAAVATTPAKTEVAPRSDSVTQTASLQADAPKTTGIEKLRWPATGQVMTPFGGSTNGRKSDGIDISVPEGTPIKAAENGVVIYAGNGLKEYGNTVLVRHDNGLVSVYGHARELKVQRGDTVTRGEVVALSGMSGDANRPKLHFEIRKDAKPIDPMTYLE</sequence>
<comment type="caution">
    <text evidence="4">The sequence shown here is derived from an EMBL/GenBank/DDBJ whole genome shotgun (WGS) entry which is preliminary data.</text>
</comment>
<feature type="compositionally biased region" description="Polar residues" evidence="2">
    <location>
        <begin position="218"/>
        <end position="235"/>
    </location>
</feature>
<protein>
    <submittedName>
        <fullName evidence="4">Peptidoglycan DD-metalloendopeptidase family protein</fullName>
    </submittedName>
</protein>
<dbReference type="AlphaFoldDB" id="A0AAE2ZJI2"/>
<feature type="region of interest" description="Disordered" evidence="2">
    <location>
        <begin position="182"/>
        <end position="235"/>
    </location>
</feature>
<dbReference type="GO" id="GO:0004222">
    <property type="term" value="F:metalloendopeptidase activity"/>
    <property type="evidence" value="ECO:0007669"/>
    <property type="project" value="TreeGrafter"/>
</dbReference>
<dbReference type="InterPro" id="IPR016047">
    <property type="entry name" value="M23ase_b-sheet_dom"/>
</dbReference>
<dbReference type="CDD" id="cd12797">
    <property type="entry name" value="M23_peptidase"/>
    <property type="match status" value="1"/>
</dbReference>
<comment type="similarity">
    <text evidence="1">Belongs to the E.coli NlpD/Haemophilus LppB family.</text>
</comment>
<dbReference type="Gene3D" id="3.10.350.10">
    <property type="entry name" value="LysM domain"/>
    <property type="match status" value="2"/>
</dbReference>
<evidence type="ECO:0000259" key="3">
    <source>
        <dbReference type="PROSITE" id="PS51782"/>
    </source>
</evidence>
<dbReference type="Proteomes" id="UP001196509">
    <property type="component" value="Unassembled WGS sequence"/>
</dbReference>
<feature type="domain" description="LysM" evidence="3">
    <location>
        <begin position="128"/>
        <end position="172"/>
    </location>
</feature>
<dbReference type="SMART" id="SM00257">
    <property type="entry name" value="LysM"/>
    <property type="match status" value="2"/>
</dbReference>
<dbReference type="RefSeq" id="WP_220227759.1">
    <property type="nucleotide sequence ID" value="NZ_JAICBX010000001.1"/>
</dbReference>
<accession>A0AAE2ZJI2</accession>
<evidence type="ECO:0000256" key="1">
    <source>
        <dbReference type="ARBA" id="ARBA00038420"/>
    </source>
</evidence>
<dbReference type="Pfam" id="PF01551">
    <property type="entry name" value="Peptidase_M23"/>
    <property type="match status" value="1"/>
</dbReference>
<feature type="compositionally biased region" description="Polar residues" evidence="2">
    <location>
        <begin position="52"/>
        <end position="67"/>
    </location>
</feature>
<keyword evidence="5" id="KW-1185">Reference proteome</keyword>
<dbReference type="SUPFAM" id="SSF54106">
    <property type="entry name" value="LysM domain"/>
    <property type="match status" value="2"/>
</dbReference>
<feature type="compositionally biased region" description="Polar residues" evidence="2">
    <location>
        <begin position="191"/>
        <end position="210"/>
    </location>
</feature>
<dbReference type="SUPFAM" id="SSF51261">
    <property type="entry name" value="Duplicated hybrid motif"/>
    <property type="match status" value="1"/>
</dbReference>
<evidence type="ECO:0000313" key="4">
    <source>
        <dbReference type="EMBL" id="MBW8637139.1"/>
    </source>
</evidence>
<dbReference type="CDD" id="cd00118">
    <property type="entry name" value="LysM"/>
    <property type="match status" value="2"/>
</dbReference>
<dbReference type="EMBL" id="JAICBX010000001">
    <property type="protein sequence ID" value="MBW8637139.1"/>
    <property type="molecule type" value="Genomic_DNA"/>
</dbReference>
<dbReference type="InterPro" id="IPR018392">
    <property type="entry name" value="LysM"/>
</dbReference>
<dbReference type="Pfam" id="PF01476">
    <property type="entry name" value="LysM"/>
    <property type="match status" value="2"/>
</dbReference>
<dbReference type="InterPro" id="IPR011055">
    <property type="entry name" value="Dup_hybrid_motif"/>
</dbReference>
<feature type="region of interest" description="Disordered" evidence="2">
    <location>
        <begin position="295"/>
        <end position="315"/>
    </location>
</feature>
<gene>
    <name evidence="4" type="ORF">K1W69_08070</name>
</gene>